<evidence type="ECO:0000256" key="2">
    <source>
        <dbReference type="ARBA" id="ARBA00023002"/>
    </source>
</evidence>
<dbReference type="AlphaFoldDB" id="A0A847SA47"/>
<dbReference type="PANTHER" id="PTHR24321:SF8">
    <property type="entry name" value="ESTRADIOL 17-BETA-DEHYDROGENASE 8-RELATED"/>
    <property type="match status" value="1"/>
</dbReference>
<dbReference type="NCBIfam" id="NF005559">
    <property type="entry name" value="PRK07231.1"/>
    <property type="match status" value="1"/>
</dbReference>
<dbReference type="InterPro" id="IPR020904">
    <property type="entry name" value="Sc_DH/Rdtase_CS"/>
</dbReference>
<dbReference type="InterPro" id="IPR036291">
    <property type="entry name" value="NAD(P)-bd_dom_sf"/>
</dbReference>
<dbReference type="PANTHER" id="PTHR24321">
    <property type="entry name" value="DEHYDROGENASES, SHORT CHAIN"/>
    <property type="match status" value="1"/>
</dbReference>
<proteinExistence type="inferred from homology"/>
<gene>
    <name evidence="3" type="ORF">HGH91_08600</name>
</gene>
<sequence>MEVLKNKVALVTGAGSGIGKSVAELYARNGASVVISDIDEKGGEAVAKAIQQAGGKAIFVKSDSGNPGDCEQLVAKTLSEFKQLDIACNNAGIGGAAAPTGEYKLEEWQKVININLNGVFYGMRYQLPAMEKAGGGVIVNMASILGAVGFAGSCAYVAAKHGVVGLTQAAAVEYSAKGIRVNAVGPGFIETPLLTKHLSQEQMQALVGLHPIGRLGQPEEVAEMVLWLSSPQSSFVTGGYYPIDGAYLAR</sequence>
<comment type="caution">
    <text evidence="3">The sequence shown here is derived from an EMBL/GenBank/DDBJ whole genome shotgun (WGS) entry which is preliminary data.</text>
</comment>
<dbReference type="EMBL" id="JABAHZ010000002">
    <property type="protein sequence ID" value="NLR78681.1"/>
    <property type="molecule type" value="Genomic_DNA"/>
</dbReference>
<name>A0A847SA47_9BACT</name>
<reference evidence="3 4" key="1">
    <citation type="submission" date="2020-04" db="EMBL/GenBank/DDBJ databases">
        <authorList>
            <person name="Yin C."/>
        </authorList>
    </citation>
    <scope>NUCLEOTIDE SEQUENCE [LARGE SCALE GENOMIC DNA]</scope>
    <source>
        <strain evidence="3 4">Ak56</strain>
    </source>
</reference>
<evidence type="ECO:0000313" key="3">
    <source>
        <dbReference type="EMBL" id="NLR78681.1"/>
    </source>
</evidence>
<dbReference type="PRINTS" id="PR00080">
    <property type="entry name" value="SDRFAMILY"/>
</dbReference>
<dbReference type="InterPro" id="IPR002347">
    <property type="entry name" value="SDR_fam"/>
</dbReference>
<dbReference type="RefSeq" id="WP_168738066.1">
    <property type="nucleotide sequence ID" value="NZ_JABAHZ010000002.1"/>
</dbReference>
<dbReference type="PRINTS" id="PR00081">
    <property type="entry name" value="GDHRDH"/>
</dbReference>
<dbReference type="Pfam" id="PF13561">
    <property type="entry name" value="adh_short_C2"/>
    <property type="match status" value="1"/>
</dbReference>
<dbReference type="CDD" id="cd05233">
    <property type="entry name" value="SDR_c"/>
    <property type="match status" value="1"/>
</dbReference>
<dbReference type="Proteomes" id="UP000552864">
    <property type="component" value="Unassembled WGS sequence"/>
</dbReference>
<dbReference type="PROSITE" id="PS00061">
    <property type="entry name" value="ADH_SHORT"/>
    <property type="match status" value="1"/>
</dbReference>
<dbReference type="GO" id="GO:0047936">
    <property type="term" value="F:glucose 1-dehydrogenase [NAD(P)+] activity"/>
    <property type="evidence" value="ECO:0007669"/>
    <property type="project" value="UniProtKB-EC"/>
</dbReference>
<protein>
    <submittedName>
        <fullName evidence="3">Glucose 1-dehydrogenase</fullName>
        <ecNumber evidence="3">1.1.1.47</ecNumber>
    </submittedName>
</protein>
<keyword evidence="2 3" id="KW-0560">Oxidoreductase</keyword>
<dbReference type="NCBIfam" id="NF009466">
    <property type="entry name" value="PRK12826.1-2"/>
    <property type="match status" value="1"/>
</dbReference>
<keyword evidence="4" id="KW-1185">Reference proteome</keyword>
<dbReference type="Gene3D" id="3.40.50.720">
    <property type="entry name" value="NAD(P)-binding Rossmann-like Domain"/>
    <property type="match status" value="1"/>
</dbReference>
<dbReference type="SUPFAM" id="SSF51735">
    <property type="entry name" value="NAD(P)-binding Rossmann-fold domains"/>
    <property type="match status" value="1"/>
</dbReference>
<comment type="similarity">
    <text evidence="1">Belongs to the short-chain dehydrogenases/reductases (SDR) family.</text>
</comment>
<dbReference type="EC" id="1.1.1.47" evidence="3"/>
<organism evidence="3 4">
    <name type="scientific">Chitinophaga eiseniae</name>
    <dbReference type="NCBI Taxonomy" id="634771"/>
    <lineage>
        <taxon>Bacteria</taxon>
        <taxon>Pseudomonadati</taxon>
        <taxon>Bacteroidota</taxon>
        <taxon>Chitinophagia</taxon>
        <taxon>Chitinophagales</taxon>
        <taxon>Chitinophagaceae</taxon>
        <taxon>Chitinophaga</taxon>
    </lineage>
</organism>
<evidence type="ECO:0000313" key="4">
    <source>
        <dbReference type="Proteomes" id="UP000552864"/>
    </source>
</evidence>
<evidence type="ECO:0000256" key="1">
    <source>
        <dbReference type="ARBA" id="ARBA00006484"/>
    </source>
</evidence>
<accession>A0A847SA47</accession>
<dbReference type="FunFam" id="3.40.50.720:FF:000084">
    <property type="entry name" value="Short-chain dehydrogenase reductase"/>
    <property type="match status" value="1"/>
</dbReference>